<evidence type="ECO:0000256" key="1">
    <source>
        <dbReference type="SAM" id="MobiDB-lite"/>
    </source>
</evidence>
<keyword evidence="4" id="KW-1185">Reference proteome</keyword>
<dbReference type="InterPro" id="IPR019448">
    <property type="entry name" value="NT-C2"/>
</dbReference>
<gene>
    <name evidence="3" type="ORF">GRS66_005711</name>
</gene>
<protein>
    <recommendedName>
        <fullName evidence="2">C2 NT-type domain-containing protein</fullName>
    </recommendedName>
</protein>
<dbReference type="EMBL" id="CP048999">
    <property type="protein sequence ID" value="QID83258.1"/>
    <property type="molecule type" value="Genomic_DNA"/>
</dbReference>
<feature type="compositionally biased region" description="Polar residues" evidence="1">
    <location>
        <begin position="264"/>
        <end position="298"/>
    </location>
</feature>
<feature type="domain" description="C2 NT-type" evidence="2">
    <location>
        <begin position="4"/>
        <end position="199"/>
    </location>
</feature>
<proteinExistence type="predicted"/>
<name>A0A6C1E1T0_SACPS</name>
<dbReference type="PROSITE" id="PS51840">
    <property type="entry name" value="C2_NT"/>
    <property type="match status" value="1"/>
</dbReference>
<accession>A0A6C1E1T0</accession>
<organism evidence="3 4">
    <name type="scientific">Saccharomyces pastorianus</name>
    <name type="common">Lager yeast</name>
    <name type="synonym">Saccharomyces cerevisiae x Saccharomyces eubayanus</name>
    <dbReference type="NCBI Taxonomy" id="27292"/>
    <lineage>
        <taxon>Eukaryota</taxon>
        <taxon>Fungi</taxon>
        <taxon>Dikarya</taxon>
        <taxon>Ascomycota</taxon>
        <taxon>Saccharomycotina</taxon>
        <taxon>Saccharomycetes</taxon>
        <taxon>Saccharomycetales</taxon>
        <taxon>Saccharomycetaceae</taxon>
        <taxon>Saccharomyces</taxon>
    </lineage>
</organism>
<dbReference type="Proteomes" id="UP000501346">
    <property type="component" value="Chromosome SeII-SeIV"/>
</dbReference>
<sequence>MPFTHSSKAKRPKFLLNLQIKELVNIPQSSGFCYTKWRLKDGTGTSGHKTALDGEHQSASTQSRGTTQHVHVQHHRAQWNYSLDKPILVKLHLDKNGKFLKKPLVLEVFFEFADGSSTSNLNSSPNVKVKKTTNSNATALMAIGNNSYSQKVTGKLLLGTVDIDVAEYVKEDETPTTNRFLLKHSKVNSIINVSLQLKLIRGSYEDFKVSKSVTNDQLANFRPGINTILDNSSELSTPTSTTNQTSTNNTSPNTDGSGNGTSVPKPTNNGARNGTSIKSPTSINTKSNGATTRTGLSTTISSSMTPLIESLYQKTFKLPWDPRPGEFTPRECVEDILQGGNGWAKNEKGINLIDLQALKLNELEEDYYNPNYGKSAASKASNWPPNPNDDGYSSMDKREYLEKKQNWSHMSRAQRAKLRTHNDDDHENSDNDKNANDSSDVIEDNNPTDFLTDRIRDNKSWSITSPSG</sequence>
<feature type="compositionally biased region" description="Polar residues" evidence="1">
    <location>
        <begin position="57"/>
        <end position="67"/>
    </location>
</feature>
<feature type="compositionally biased region" description="Low complexity" evidence="1">
    <location>
        <begin position="236"/>
        <end position="262"/>
    </location>
</feature>
<dbReference type="AlphaFoldDB" id="A0A6C1E1T0"/>
<dbReference type="Pfam" id="PF10358">
    <property type="entry name" value="NT-C2"/>
    <property type="match status" value="1"/>
</dbReference>
<feature type="compositionally biased region" description="Basic and acidic residues" evidence="1">
    <location>
        <begin position="420"/>
        <end position="435"/>
    </location>
</feature>
<evidence type="ECO:0000313" key="4">
    <source>
        <dbReference type="Proteomes" id="UP000501346"/>
    </source>
</evidence>
<feature type="region of interest" description="Disordered" evidence="1">
    <location>
        <begin position="45"/>
        <end position="67"/>
    </location>
</feature>
<dbReference type="OrthoDB" id="3365224at2759"/>
<feature type="region of interest" description="Disordered" evidence="1">
    <location>
        <begin position="374"/>
        <end position="468"/>
    </location>
</feature>
<dbReference type="PANTHER" id="PTHR21456:SF1">
    <property type="entry name" value="C2 NT-TYPE DOMAIN-CONTAINING PROTEIN"/>
    <property type="match status" value="1"/>
</dbReference>
<evidence type="ECO:0000313" key="3">
    <source>
        <dbReference type="EMBL" id="QID83258.1"/>
    </source>
</evidence>
<feature type="region of interest" description="Disordered" evidence="1">
    <location>
        <begin position="229"/>
        <end position="298"/>
    </location>
</feature>
<dbReference type="PANTHER" id="PTHR21456">
    <property type="entry name" value="FAMILY WITH SEQUENCE SIMILARITY 102"/>
    <property type="match status" value="1"/>
</dbReference>
<evidence type="ECO:0000259" key="2">
    <source>
        <dbReference type="PROSITE" id="PS51840"/>
    </source>
</evidence>
<dbReference type="InterPro" id="IPR039931">
    <property type="entry name" value="EEIG1/2-like"/>
</dbReference>
<reference evidence="3 4" key="1">
    <citation type="journal article" date="2019" name="BMC Genomics">
        <title>Chromosome level assembly and comparative genome analysis confirm lager-brewing yeasts originated from a single hybridization.</title>
        <authorList>
            <person name="Salazar A.N."/>
            <person name="Gorter de Vries A.R."/>
            <person name="van den Broek M."/>
            <person name="Brouwers N."/>
            <person name="de la Torre Cortes P."/>
            <person name="Kuijpers N.G.A."/>
            <person name="Daran J.G."/>
            <person name="Abeel T."/>
        </authorList>
    </citation>
    <scope>NUCLEOTIDE SEQUENCE [LARGE SCALE GENOMIC DNA]</scope>
    <source>
        <strain evidence="3 4">CBS 1483</strain>
    </source>
</reference>
<feature type="compositionally biased region" description="Basic and acidic residues" evidence="1">
    <location>
        <begin position="395"/>
        <end position="405"/>
    </location>
</feature>